<protein>
    <submittedName>
        <fullName evidence="2">Uncharacterized protein</fullName>
    </submittedName>
</protein>
<evidence type="ECO:0000313" key="3">
    <source>
        <dbReference type="Proteomes" id="UP001316384"/>
    </source>
</evidence>
<evidence type="ECO:0000256" key="1">
    <source>
        <dbReference type="SAM" id="MobiDB-lite"/>
    </source>
</evidence>
<evidence type="ECO:0000313" key="2">
    <source>
        <dbReference type="EMBL" id="UUI72407.1"/>
    </source>
</evidence>
<keyword evidence="3" id="KW-1185">Reference proteome</keyword>
<feature type="region of interest" description="Disordered" evidence="1">
    <location>
        <begin position="223"/>
        <end position="244"/>
    </location>
</feature>
<reference evidence="2 3" key="1">
    <citation type="submission" date="2022-07" db="EMBL/GenBank/DDBJ databases">
        <title>Novel species in genus cellulomonas.</title>
        <authorList>
            <person name="Ye L."/>
        </authorList>
    </citation>
    <scope>NUCLEOTIDE SEQUENCE [LARGE SCALE GENOMIC DNA]</scope>
    <source>
        <strain evidence="3">zg-B89</strain>
    </source>
</reference>
<gene>
    <name evidence="2" type="ORF">NP048_02760</name>
</gene>
<sequence>MLAVLQVSTPLGPVVVSIEVDTAGEPVHEQQAELPSGAVLSRWWTDSRLEVRALLVRYDDAWNARQHFTASGCWGVVWSVLTERTTSPVLVRAATPLGHVAFPNTGECLEATEVESSSWIVTVGGPDDELLAGRVGSGLPASWAGKVGWRFGVPVAAQSPYSATAGADGVTWVLPPLEPRERATTHVAIAWAPTGADDDGVTGWFAVDTCPGDLLEHAGVGPTRPHRHGWPHVPRLAVGGPSSP</sequence>
<proteinExistence type="predicted"/>
<dbReference type="EMBL" id="CP101987">
    <property type="protein sequence ID" value="UUI72407.1"/>
    <property type="molecule type" value="Genomic_DNA"/>
</dbReference>
<organism evidence="2 3">
    <name type="scientific">Cellulomonas xiejunii</name>
    <dbReference type="NCBI Taxonomy" id="2968083"/>
    <lineage>
        <taxon>Bacteria</taxon>
        <taxon>Bacillati</taxon>
        <taxon>Actinomycetota</taxon>
        <taxon>Actinomycetes</taxon>
        <taxon>Micrococcales</taxon>
        <taxon>Cellulomonadaceae</taxon>
        <taxon>Cellulomonas</taxon>
    </lineage>
</organism>
<dbReference type="RefSeq" id="WP_227577968.1">
    <property type="nucleotide sequence ID" value="NZ_CP101987.1"/>
</dbReference>
<name>A0ABY5KPI5_9CELL</name>
<dbReference type="Proteomes" id="UP001316384">
    <property type="component" value="Chromosome"/>
</dbReference>
<accession>A0ABY5KPI5</accession>